<sequence length="127" mass="14933">MMTMINLNTKTNLERLKLSLNNKAYYTDDEYKLFLEENNLYPDDVYVKDTMQIQLLETQVAVLESLSNDIDLMRKVQAEEIGLTTEEAYKYLEKRIGSINEKILNLKSIQDTQEDYSIRPFFFNGTV</sequence>
<comment type="caution">
    <text evidence="1">The sequence shown here is derived from an EMBL/GenBank/DDBJ whole genome shotgun (WGS) entry which is preliminary data.</text>
</comment>
<reference evidence="1" key="1">
    <citation type="submission" date="2019-12" db="EMBL/GenBank/DDBJ databases">
        <title>Microbes associate with the intestines of laboratory mice.</title>
        <authorList>
            <person name="Navarre W."/>
            <person name="Wong E."/>
        </authorList>
    </citation>
    <scope>NUCLEOTIDE SEQUENCE</scope>
    <source>
        <strain evidence="1">NM79_F5</strain>
    </source>
</reference>
<accession>A0A964W318</accession>
<dbReference type="EMBL" id="WSRQ01000019">
    <property type="protein sequence ID" value="MVX64657.1"/>
    <property type="molecule type" value="Genomic_DNA"/>
</dbReference>
<dbReference type="AlphaFoldDB" id="A0A964W318"/>
<organism evidence="1 2">
    <name type="scientific">Clostridium chromiireducens</name>
    <dbReference type="NCBI Taxonomy" id="225345"/>
    <lineage>
        <taxon>Bacteria</taxon>
        <taxon>Bacillati</taxon>
        <taxon>Bacillota</taxon>
        <taxon>Clostridia</taxon>
        <taxon>Eubacteriales</taxon>
        <taxon>Clostridiaceae</taxon>
        <taxon>Clostridium</taxon>
    </lineage>
</organism>
<gene>
    <name evidence="1" type="ORF">GKZ28_13235</name>
</gene>
<protein>
    <submittedName>
        <fullName evidence="1">Uncharacterized protein</fullName>
    </submittedName>
</protein>
<dbReference type="Proteomes" id="UP000656077">
    <property type="component" value="Unassembled WGS sequence"/>
</dbReference>
<proteinExistence type="predicted"/>
<name>A0A964W318_9CLOT</name>
<evidence type="ECO:0000313" key="2">
    <source>
        <dbReference type="Proteomes" id="UP000656077"/>
    </source>
</evidence>
<evidence type="ECO:0000313" key="1">
    <source>
        <dbReference type="EMBL" id="MVX64657.1"/>
    </source>
</evidence>